<dbReference type="PROSITE" id="PS51186">
    <property type="entry name" value="GNAT"/>
    <property type="match status" value="1"/>
</dbReference>
<gene>
    <name evidence="2" type="ORF">AVDCRST_MAG88-2758</name>
</gene>
<feature type="domain" description="N-acetyltransferase" evidence="1">
    <location>
        <begin position="22"/>
        <end position="185"/>
    </location>
</feature>
<dbReference type="EMBL" id="CADCWM010000669">
    <property type="protein sequence ID" value="CAA9575265.1"/>
    <property type="molecule type" value="Genomic_DNA"/>
</dbReference>
<protein>
    <submittedName>
        <fullName evidence="2">Acetyltransferase, GNAT family</fullName>
    </submittedName>
</protein>
<dbReference type="SUPFAM" id="SSF55729">
    <property type="entry name" value="Acyl-CoA N-acyltransferases (Nat)"/>
    <property type="match status" value="1"/>
</dbReference>
<dbReference type="Pfam" id="PF13302">
    <property type="entry name" value="Acetyltransf_3"/>
    <property type="match status" value="1"/>
</dbReference>
<name>A0A6J4VCF0_9BACT</name>
<accession>A0A6J4VCF0</accession>
<dbReference type="AlphaFoldDB" id="A0A6J4VCF0"/>
<keyword evidence="2" id="KW-0808">Transferase</keyword>
<dbReference type="InterPro" id="IPR000182">
    <property type="entry name" value="GNAT_dom"/>
</dbReference>
<dbReference type="Gene3D" id="3.40.630.30">
    <property type="match status" value="1"/>
</dbReference>
<reference evidence="2" key="1">
    <citation type="submission" date="2020-02" db="EMBL/GenBank/DDBJ databases">
        <authorList>
            <person name="Meier V. D."/>
        </authorList>
    </citation>
    <scope>NUCLEOTIDE SEQUENCE</scope>
    <source>
        <strain evidence="2">AVDCRST_MAG88</strain>
    </source>
</reference>
<evidence type="ECO:0000313" key="2">
    <source>
        <dbReference type="EMBL" id="CAA9575265.1"/>
    </source>
</evidence>
<proteinExistence type="predicted"/>
<organism evidence="2">
    <name type="scientific">uncultured Thermomicrobiales bacterium</name>
    <dbReference type="NCBI Taxonomy" id="1645740"/>
    <lineage>
        <taxon>Bacteria</taxon>
        <taxon>Pseudomonadati</taxon>
        <taxon>Thermomicrobiota</taxon>
        <taxon>Thermomicrobia</taxon>
        <taxon>Thermomicrobiales</taxon>
        <taxon>environmental samples</taxon>
    </lineage>
</organism>
<dbReference type="GO" id="GO:0016747">
    <property type="term" value="F:acyltransferase activity, transferring groups other than amino-acyl groups"/>
    <property type="evidence" value="ECO:0007669"/>
    <property type="project" value="InterPro"/>
</dbReference>
<dbReference type="PANTHER" id="PTHR43415">
    <property type="entry name" value="SPERMIDINE N(1)-ACETYLTRANSFERASE"/>
    <property type="match status" value="1"/>
</dbReference>
<dbReference type="PANTHER" id="PTHR43415:SF3">
    <property type="entry name" value="GNAT-FAMILY ACETYLTRANSFERASE"/>
    <property type="match status" value="1"/>
</dbReference>
<sequence>MERTGVRGEGAAPIYNIVGERVALGPLRRDLIPTYLRWHNDFHVMRTFDTPRPKTLDWMTAWYERQAVGENALWFTVYEHAGGAPVGHTDLFDIDPRNRTATFGILIGAAAGRGKGYGTETTRLMLDYAFTAVGLHSVMLTTDEYNRAGQRAYARAGFREFGRRRQSTLLAGKLWDTIYMECLATEFASPVLGRVFVPDESRP</sequence>
<evidence type="ECO:0000259" key="1">
    <source>
        <dbReference type="PROSITE" id="PS51186"/>
    </source>
</evidence>
<dbReference type="InterPro" id="IPR016181">
    <property type="entry name" value="Acyl_CoA_acyltransferase"/>
</dbReference>